<reference evidence="7 8" key="1">
    <citation type="submission" date="2024-01" db="EMBL/GenBank/DDBJ databases">
        <title>Uliginosibacterium soil sp. nov.</title>
        <authorList>
            <person name="Lv Y."/>
        </authorList>
    </citation>
    <scope>NUCLEOTIDE SEQUENCE [LARGE SCALE GENOMIC DNA]</scope>
    <source>
        <strain evidence="7 8">H3</strain>
    </source>
</reference>
<evidence type="ECO:0000256" key="2">
    <source>
        <dbReference type="ARBA" id="ARBA00022692"/>
    </source>
</evidence>
<keyword evidence="8" id="KW-1185">Reference proteome</keyword>
<comment type="caution">
    <text evidence="7">The sequence shown here is derived from an EMBL/GenBank/DDBJ whole genome shotgun (WGS) entry which is preliminary data.</text>
</comment>
<comment type="subcellular location">
    <subcellularLocation>
        <location evidence="1">Membrane</location>
        <topology evidence="1">Multi-pass membrane protein</topology>
    </subcellularLocation>
</comment>
<dbReference type="InterPro" id="IPR003689">
    <property type="entry name" value="ZIP"/>
</dbReference>
<protein>
    <submittedName>
        <fullName evidence="7">ZIP family metal transporter</fullName>
    </submittedName>
</protein>
<feature type="transmembrane region" description="Helical" evidence="6">
    <location>
        <begin position="66"/>
        <end position="85"/>
    </location>
</feature>
<accession>A0ABU6K084</accession>
<feature type="transmembrane region" description="Helical" evidence="6">
    <location>
        <begin position="242"/>
        <end position="262"/>
    </location>
</feature>
<feature type="transmembrane region" description="Helical" evidence="6">
    <location>
        <begin position="182"/>
        <end position="203"/>
    </location>
</feature>
<dbReference type="Proteomes" id="UP001331561">
    <property type="component" value="Unassembled WGS sequence"/>
</dbReference>
<feature type="compositionally biased region" description="Basic residues" evidence="5">
    <location>
        <begin position="104"/>
        <end position="113"/>
    </location>
</feature>
<feature type="compositionally biased region" description="Basic and acidic residues" evidence="5">
    <location>
        <begin position="94"/>
        <end position="103"/>
    </location>
</feature>
<feature type="transmembrane region" description="Helical" evidence="6">
    <location>
        <begin position="6"/>
        <end position="29"/>
    </location>
</feature>
<keyword evidence="3 6" id="KW-1133">Transmembrane helix</keyword>
<dbReference type="PANTHER" id="PTHR12191">
    <property type="entry name" value="SOLUTE CARRIER FAMILY 39"/>
    <property type="match status" value="1"/>
</dbReference>
<dbReference type="InterPro" id="IPR050799">
    <property type="entry name" value="ZIP_Transporter"/>
</dbReference>
<dbReference type="PANTHER" id="PTHR12191:SF37">
    <property type="entry name" value="ZINC TRANSPORTER FOI"/>
    <property type="match status" value="1"/>
</dbReference>
<sequence length="265" mass="28494">MTLLNIVLATLMGGLLSVFAAMLLLAGFPQRWMPRLVGFATGVLLAVALLDVLPEAFESGVEPHKLFATLLIGLLSFYGLERIALWRHSHPDEEGHDHHCPTHDHHHHHHHGHGVGHNTVVSVMIGDSFHNFVDGVLLAAAFLVSPALGWSTAFAVIAHEIPQEAGDFAILRASGMSNARALLFNAVSSLAAVLGGVIAYFALSQTQAMLPYILTVAAASFLYIAISDLLPMLRREGHRATSMWQTGYMVAGVVMIAVVSLSHGH</sequence>
<evidence type="ECO:0000256" key="1">
    <source>
        <dbReference type="ARBA" id="ARBA00004141"/>
    </source>
</evidence>
<feature type="transmembrane region" description="Helical" evidence="6">
    <location>
        <begin position="36"/>
        <end position="54"/>
    </location>
</feature>
<organism evidence="7 8">
    <name type="scientific">Uliginosibacterium silvisoli</name>
    <dbReference type="NCBI Taxonomy" id="3114758"/>
    <lineage>
        <taxon>Bacteria</taxon>
        <taxon>Pseudomonadati</taxon>
        <taxon>Pseudomonadota</taxon>
        <taxon>Betaproteobacteria</taxon>
        <taxon>Rhodocyclales</taxon>
        <taxon>Zoogloeaceae</taxon>
        <taxon>Uliginosibacterium</taxon>
    </lineage>
</organism>
<keyword evidence="2 6" id="KW-0812">Transmembrane</keyword>
<evidence type="ECO:0000313" key="8">
    <source>
        <dbReference type="Proteomes" id="UP001331561"/>
    </source>
</evidence>
<dbReference type="RefSeq" id="WP_327597954.1">
    <property type="nucleotide sequence ID" value="NZ_JAYXHS010000001.1"/>
</dbReference>
<name>A0ABU6K084_9RHOO</name>
<evidence type="ECO:0000256" key="4">
    <source>
        <dbReference type="ARBA" id="ARBA00023136"/>
    </source>
</evidence>
<feature type="region of interest" description="Disordered" evidence="5">
    <location>
        <begin position="94"/>
        <end position="113"/>
    </location>
</feature>
<gene>
    <name evidence="7" type="ORF">VVD49_04600</name>
</gene>
<evidence type="ECO:0000256" key="5">
    <source>
        <dbReference type="SAM" id="MobiDB-lite"/>
    </source>
</evidence>
<feature type="transmembrane region" description="Helical" evidence="6">
    <location>
        <begin position="209"/>
        <end position="230"/>
    </location>
</feature>
<keyword evidence="4 6" id="KW-0472">Membrane</keyword>
<dbReference type="Pfam" id="PF02535">
    <property type="entry name" value="Zip"/>
    <property type="match status" value="1"/>
</dbReference>
<proteinExistence type="predicted"/>
<evidence type="ECO:0000256" key="6">
    <source>
        <dbReference type="SAM" id="Phobius"/>
    </source>
</evidence>
<dbReference type="EMBL" id="JAYXHS010000001">
    <property type="protein sequence ID" value="MEC5384989.1"/>
    <property type="molecule type" value="Genomic_DNA"/>
</dbReference>
<evidence type="ECO:0000256" key="3">
    <source>
        <dbReference type="ARBA" id="ARBA00022989"/>
    </source>
</evidence>
<evidence type="ECO:0000313" key="7">
    <source>
        <dbReference type="EMBL" id="MEC5384989.1"/>
    </source>
</evidence>